<dbReference type="KEGG" id="tsin:OXH18_19225"/>
<dbReference type="EMBL" id="CP113797">
    <property type="protein sequence ID" value="WAL59286.1"/>
    <property type="molecule type" value="Genomic_DNA"/>
</dbReference>
<organism evidence="2 3">
    <name type="scientific">Thermocoleostomius sinensis A174</name>
    <dbReference type="NCBI Taxonomy" id="2016057"/>
    <lineage>
        <taxon>Bacteria</taxon>
        <taxon>Bacillati</taxon>
        <taxon>Cyanobacteriota</taxon>
        <taxon>Cyanophyceae</taxon>
        <taxon>Oculatellales</taxon>
        <taxon>Oculatellaceae</taxon>
        <taxon>Thermocoleostomius</taxon>
    </lineage>
</organism>
<feature type="transmembrane region" description="Helical" evidence="1">
    <location>
        <begin position="67"/>
        <end position="92"/>
    </location>
</feature>
<reference evidence="2" key="1">
    <citation type="submission" date="2022-12" db="EMBL/GenBank/DDBJ databases">
        <title>Polyphasic identification of a Novel Hot-Spring Cyanobacterium Ocullathermofonsia sinensis gen nov. sp. nov. and Genomic Insights on its Adaptations to the Thermal Habitat.</title>
        <authorList>
            <person name="Daroch M."/>
            <person name="Tang J."/>
            <person name="Jiang Y."/>
        </authorList>
    </citation>
    <scope>NUCLEOTIDE SEQUENCE</scope>
    <source>
        <strain evidence="2">PKUAC-SCTA174</strain>
    </source>
</reference>
<keyword evidence="1" id="KW-1133">Transmembrane helix</keyword>
<keyword evidence="1" id="KW-0472">Membrane</keyword>
<evidence type="ECO:0000256" key="1">
    <source>
        <dbReference type="SAM" id="Phobius"/>
    </source>
</evidence>
<evidence type="ECO:0000313" key="2">
    <source>
        <dbReference type="EMBL" id="WAL59286.1"/>
    </source>
</evidence>
<sequence length="130" mass="14983">MIWRYVLAWIPMIAIGIINGIVRELIYGNYLSELRAHQVSTLLGIGLLGGYIWLITRWWSFKSAHQAIVIGLIWLGLTIVFELTFGHFIAGYSWKRLLSDYNILAGRVWLLVLLWIAIAPWLFTVLKKPS</sequence>
<dbReference type="RefSeq" id="WP_268609041.1">
    <property type="nucleotide sequence ID" value="NZ_CP113797.1"/>
</dbReference>
<dbReference type="AlphaFoldDB" id="A0A9E8ZAH6"/>
<evidence type="ECO:0000313" key="3">
    <source>
        <dbReference type="Proteomes" id="UP001163152"/>
    </source>
</evidence>
<feature type="transmembrane region" description="Helical" evidence="1">
    <location>
        <begin position="39"/>
        <end position="61"/>
    </location>
</feature>
<proteinExistence type="predicted"/>
<dbReference type="Proteomes" id="UP001163152">
    <property type="component" value="Chromosome"/>
</dbReference>
<keyword evidence="3" id="KW-1185">Reference proteome</keyword>
<feature type="transmembrane region" description="Helical" evidence="1">
    <location>
        <begin position="6"/>
        <end position="27"/>
    </location>
</feature>
<feature type="transmembrane region" description="Helical" evidence="1">
    <location>
        <begin position="104"/>
        <end position="123"/>
    </location>
</feature>
<name>A0A9E8ZAH6_9CYAN</name>
<keyword evidence="1" id="KW-0812">Transmembrane</keyword>
<protein>
    <submittedName>
        <fullName evidence="2">Uncharacterized protein</fullName>
    </submittedName>
</protein>
<accession>A0A9E8ZAH6</accession>
<gene>
    <name evidence="2" type="ORF">OXH18_19225</name>
</gene>